<dbReference type="AlphaFoldDB" id="A0A1B6F749"/>
<proteinExistence type="predicted"/>
<gene>
    <name evidence="1" type="ORF">g.2539</name>
</gene>
<accession>A0A1B6F749</accession>
<feature type="non-terminal residue" evidence="1">
    <location>
        <position position="1"/>
    </location>
</feature>
<feature type="non-terminal residue" evidence="1">
    <location>
        <position position="105"/>
    </location>
</feature>
<evidence type="ECO:0000313" key="1">
    <source>
        <dbReference type="EMBL" id="JAS45944.1"/>
    </source>
</evidence>
<organism evidence="1">
    <name type="scientific">Cuerna arida</name>
    <dbReference type="NCBI Taxonomy" id="1464854"/>
    <lineage>
        <taxon>Eukaryota</taxon>
        <taxon>Metazoa</taxon>
        <taxon>Ecdysozoa</taxon>
        <taxon>Arthropoda</taxon>
        <taxon>Hexapoda</taxon>
        <taxon>Insecta</taxon>
        <taxon>Pterygota</taxon>
        <taxon>Neoptera</taxon>
        <taxon>Paraneoptera</taxon>
        <taxon>Hemiptera</taxon>
        <taxon>Auchenorrhyncha</taxon>
        <taxon>Membracoidea</taxon>
        <taxon>Cicadellidae</taxon>
        <taxon>Cicadellinae</taxon>
        <taxon>Proconiini</taxon>
        <taxon>Cuerna</taxon>
    </lineage>
</organism>
<sequence>IQPYTNQEVEVGTCIDKIGPHQSHGNISCPWLSPTNVLASHCALAKPKHSHDLIQPYTNQEVEVGTCIDKIGPHQSHGNISCPWLSPTNVLASHCALAKPKHSHD</sequence>
<reference evidence="1" key="1">
    <citation type="submission" date="2015-11" db="EMBL/GenBank/DDBJ databases">
        <title>De novo transcriptome assembly of four potential Pierce s Disease insect vectors from Arizona vineyards.</title>
        <authorList>
            <person name="Tassone E.E."/>
        </authorList>
    </citation>
    <scope>NUCLEOTIDE SEQUENCE</scope>
</reference>
<name>A0A1B6F749_9HEMI</name>
<dbReference type="EMBL" id="GECZ01023825">
    <property type="protein sequence ID" value="JAS45944.1"/>
    <property type="molecule type" value="Transcribed_RNA"/>
</dbReference>
<protein>
    <submittedName>
        <fullName evidence="1">Uncharacterized protein</fullName>
    </submittedName>
</protein>